<accession>A0A2C5YNL2</accession>
<keyword evidence="9" id="KW-1185">Reference proteome</keyword>
<feature type="transmembrane region" description="Helical" evidence="7">
    <location>
        <begin position="85"/>
        <end position="105"/>
    </location>
</feature>
<feature type="binding site" evidence="6">
    <location>
        <position position="83"/>
    </location>
    <ligand>
        <name>Zn(2+)</name>
        <dbReference type="ChEBI" id="CHEBI:29105"/>
    </ligand>
</feature>
<keyword evidence="6" id="KW-0479">Metal-binding</keyword>
<evidence type="ECO:0000256" key="4">
    <source>
        <dbReference type="ARBA" id="ARBA00022989"/>
    </source>
</evidence>
<comment type="caution">
    <text evidence="8">The sequence shown here is derived from an EMBL/GenBank/DDBJ whole genome shotgun (WGS) entry which is preliminary data.</text>
</comment>
<dbReference type="GO" id="GO:0016020">
    <property type="term" value="C:membrane"/>
    <property type="evidence" value="ECO:0007669"/>
    <property type="project" value="UniProtKB-SubCell"/>
</dbReference>
<dbReference type="Pfam" id="PF03006">
    <property type="entry name" value="HlyIII"/>
    <property type="match status" value="1"/>
</dbReference>
<evidence type="ECO:0000256" key="7">
    <source>
        <dbReference type="SAM" id="Phobius"/>
    </source>
</evidence>
<reference evidence="8 9" key="1">
    <citation type="submission" date="2017-06" db="EMBL/GenBank/DDBJ databases">
        <title>Ant-infecting Ophiocordyceps genomes reveal a high diversity of potential behavioral manipulation genes and a possible major role for enterotoxins.</title>
        <authorList>
            <person name="De Bekker C."/>
            <person name="Evans H.C."/>
            <person name="Brachmann A."/>
            <person name="Hughes D.P."/>
        </authorList>
    </citation>
    <scope>NUCLEOTIDE SEQUENCE [LARGE SCALE GENOMIC DNA]</scope>
    <source>
        <strain evidence="8 9">1348a</strain>
    </source>
</reference>
<comment type="similarity">
    <text evidence="2">Belongs to the ADIPOR family.</text>
</comment>
<gene>
    <name evidence="8" type="ORF">CDD82_7988</name>
</gene>
<proteinExistence type="inferred from homology"/>
<keyword evidence="3 7" id="KW-0812">Transmembrane</keyword>
<dbReference type="GO" id="GO:0006882">
    <property type="term" value="P:intracellular zinc ion homeostasis"/>
    <property type="evidence" value="ECO:0007669"/>
    <property type="project" value="TreeGrafter"/>
</dbReference>
<dbReference type="OrthoDB" id="529367at2759"/>
<evidence type="ECO:0000256" key="3">
    <source>
        <dbReference type="ARBA" id="ARBA00022692"/>
    </source>
</evidence>
<organism evidence="8 9">
    <name type="scientific">Ophiocordyceps australis</name>
    <dbReference type="NCBI Taxonomy" id="1399860"/>
    <lineage>
        <taxon>Eukaryota</taxon>
        <taxon>Fungi</taxon>
        <taxon>Dikarya</taxon>
        <taxon>Ascomycota</taxon>
        <taxon>Pezizomycotina</taxon>
        <taxon>Sordariomycetes</taxon>
        <taxon>Hypocreomycetidae</taxon>
        <taxon>Hypocreales</taxon>
        <taxon>Ophiocordycipitaceae</taxon>
        <taxon>Ophiocordyceps</taxon>
    </lineage>
</organism>
<evidence type="ECO:0000256" key="2">
    <source>
        <dbReference type="ARBA" id="ARBA00007018"/>
    </source>
</evidence>
<sequence length="117" mass="13247">MERFRSPEWRTYRACMFVGLGISGVIPGIHGLMLYGYEELQIRMSINWVAAQGALYIFGAALYAARWPERSNPGRFDIWASSHQLFHVLVVMAAATHLCGMVKAFSYHHHVLGSQCM</sequence>
<evidence type="ECO:0000256" key="6">
    <source>
        <dbReference type="PIRSR" id="PIRSR604254-1"/>
    </source>
</evidence>
<keyword evidence="4 7" id="KW-1133">Transmembrane helix</keyword>
<name>A0A2C5YNL2_9HYPO</name>
<comment type="subcellular location">
    <subcellularLocation>
        <location evidence="1">Membrane</location>
        <topology evidence="1">Multi-pass membrane protein</topology>
    </subcellularLocation>
</comment>
<evidence type="ECO:0000313" key="8">
    <source>
        <dbReference type="EMBL" id="PHH69100.1"/>
    </source>
</evidence>
<keyword evidence="5 7" id="KW-0472">Membrane</keyword>
<dbReference type="EMBL" id="NJEU01000998">
    <property type="protein sequence ID" value="PHH69100.1"/>
    <property type="molecule type" value="Genomic_DNA"/>
</dbReference>
<keyword evidence="6" id="KW-0862">Zinc</keyword>
<feature type="binding site" evidence="6">
    <location>
        <position position="87"/>
    </location>
    <ligand>
        <name>Zn(2+)</name>
        <dbReference type="ChEBI" id="CHEBI:29105"/>
    </ligand>
</feature>
<dbReference type="PANTHER" id="PTHR20855:SF52">
    <property type="entry name" value="ADIPONECTIN RECEPTOR PROTEIN"/>
    <property type="match status" value="1"/>
</dbReference>
<evidence type="ECO:0000256" key="1">
    <source>
        <dbReference type="ARBA" id="ARBA00004141"/>
    </source>
</evidence>
<feature type="transmembrane region" description="Helical" evidence="7">
    <location>
        <begin position="45"/>
        <end position="65"/>
    </location>
</feature>
<dbReference type="AlphaFoldDB" id="A0A2C5YNL2"/>
<dbReference type="InterPro" id="IPR004254">
    <property type="entry name" value="AdipoR/HlyIII-related"/>
</dbReference>
<evidence type="ECO:0000256" key="5">
    <source>
        <dbReference type="ARBA" id="ARBA00023136"/>
    </source>
</evidence>
<dbReference type="PANTHER" id="PTHR20855">
    <property type="entry name" value="ADIPOR/PROGESTIN RECEPTOR-RELATED"/>
    <property type="match status" value="1"/>
</dbReference>
<feature type="transmembrane region" description="Helical" evidence="7">
    <location>
        <begin position="12"/>
        <end position="33"/>
    </location>
</feature>
<evidence type="ECO:0000313" key="9">
    <source>
        <dbReference type="Proteomes" id="UP000224854"/>
    </source>
</evidence>
<dbReference type="Proteomes" id="UP000224854">
    <property type="component" value="Unassembled WGS sequence"/>
</dbReference>
<dbReference type="GO" id="GO:0038023">
    <property type="term" value="F:signaling receptor activity"/>
    <property type="evidence" value="ECO:0007669"/>
    <property type="project" value="TreeGrafter"/>
</dbReference>
<dbReference type="GO" id="GO:0046872">
    <property type="term" value="F:metal ion binding"/>
    <property type="evidence" value="ECO:0007669"/>
    <property type="project" value="UniProtKB-KW"/>
</dbReference>
<protein>
    <submittedName>
        <fullName evidence="8">Uncharacterized protein</fullName>
    </submittedName>
</protein>